<proteinExistence type="predicted"/>
<reference evidence="2" key="1">
    <citation type="submission" date="2021-03" db="EMBL/GenBank/DDBJ databases">
        <title>Draft genome sequence of rust myrtle Austropuccinia psidii MF-1, a brazilian biotype.</title>
        <authorList>
            <person name="Quecine M.C."/>
            <person name="Pachon D.M.R."/>
            <person name="Bonatelli M.L."/>
            <person name="Correr F.H."/>
            <person name="Franceschini L.M."/>
            <person name="Leite T.F."/>
            <person name="Margarido G.R.A."/>
            <person name="Almeida C.A."/>
            <person name="Ferrarezi J.A."/>
            <person name="Labate C.A."/>
        </authorList>
    </citation>
    <scope>NUCLEOTIDE SEQUENCE</scope>
    <source>
        <strain evidence="2">MF-1</strain>
    </source>
</reference>
<keyword evidence="3" id="KW-1185">Reference proteome</keyword>
<feature type="region of interest" description="Disordered" evidence="1">
    <location>
        <begin position="17"/>
        <end position="69"/>
    </location>
</feature>
<dbReference type="Proteomes" id="UP000765509">
    <property type="component" value="Unassembled WGS sequence"/>
</dbReference>
<dbReference type="EMBL" id="AVOT02008957">
    <property type="protein sequence ID" value="MBW0487071.1"/>
    <property type="molecule type" value="Genomic_DNA"/>
</dbReference>
<gene>
    <name evidence="2" type="ORF">O181_026786</name>
</gene>
<name>A0A9Q3CR60_9BASI</name>
<evidence type="ECO:0000313" key="3">
    <source>
        <dbReference type="Proteomes" id="UP000765509"/>
    </source>
</evidence>
<evidence type="ECO:0000256" key="1">
    <source>
        <dbReference type="SAM" id="MobiDB-lite"/>
    </source>
</evidence>
<accession>A0A9Q3CR60</accession>
<organism evidence="2 3">
    <name type="scientific">Austropuccinia psidii MF-1</name>
    <dbReference type="NCBI Taxonomy" id="1389203"/>
    <lineage>
        <taxon>Eukaryota</taxon>
        <taxon>Fungi</taxon>
        <taxon>Dikarya</taxon>
        <taxon>Basidiomycota</taxon>
        <taxon>Pucciniomycotina</taxon>
        <taxon>Pucciniomycetes</taxon>
        <taxon>Pucciniales</taxon>
        <taxon>Sphaerophragmiaceae</taxon>
        <taxon>Austropuccinia</taxon>
    </lineage>
</organism>
<comment type="caution">
    <text evidence="2">The sequence shown here is derived from an EMBL/GenBank/DDBJ whole genome shotgun (WGS) entry which is preliminary data.</text>
</comment>
<sequence length="117" mass="12764">MEVYELLKEINQNSYGTNEVGFESQDFPAPVNNNNGESIEEDIEVPTEPSSNQVCHSKSENGESGTREEMGWRISQVSQKVAVQLRTSVALHVWCAGICPVKCQVSAGEPHVGIVSS</sequence>
<feature type="compositionally biased region" description="Basic and acidic residues" evidence="1">
    <location>
        <begin position="57"/>
        <end position="69"/>
    </location>
</feature>
<protein>
    <submittedName>
        <fullName evidence="2">Uncharacterized protein</fullName>
    </submittedName>
</protein>
<evidence type="ECO:0000313" key="2">
    <source>
        <dbReference type="EMBL" id="MBW0487071.1"/>
    </source>
</evidence>
<dbReference type="AlphaFoldDB" id="A0A9Q3CR60"/>